<comment type="caution">
    <text evidence="1">The sequence shown here is derived from an EMBL/GenBank/DDBJ whole genome shotgun (WGS) entry which is preliminary data.</text>
</comment>
<evidence type="ECO:0000313" key="2">
    <source>
        <dbReference type="Proteomes" id="UP001283361"/>
    </source>
</evidence>
<name>A0AAE0Y5K1_9GAST</name>
<evidence type="ECO:0000313" key="1">
    <source>
        <dbReference type="EMBL" id="KAK3732291.1"/>
    </source>
</evidence>
<keyword evidence="2" id="KW-1185">Reference proteome</keyword>
<sequence length="116" mass="12648">MSKKYVPVIIFTLDPAQNTFSKEDNLVLKCPGQGKPDPTPTLTTKEITEDLTNVKTTELTHTLTLGYMDIGMYVCSEYIACVAPFGVVNVTISVLVKADFTNYTLKVNNGVGNALI</sequence>
<accession>A0AAE0Y5K1</accession>
<gene>
    <name evidence="1" type="ORF">RRG08_059556</name>
</gene>
<organism evidence="1 2">
    <name type="scientific">Elysia crispata</name>
    <name type="common">lettuce slug</name>
    <dbReference type="NCBI Taxonomy" id="231223"/>
    <lineage>
        <taxon>Eukaryota</taxon>
        <taxon>Metazoa</taxon>
        <taxon>Spiralia</taxon>
        <taxon>Lophotrochozoa</taxon>
        <taxon>Mollusca</taxon>
        <taxon>Gastropoda</taxon>
        <taxon>Heterobranchia</taxon>
        <taxon>Euthyneura</taxon>
        <taxon>Panpulmonata</taxon>
        <taxon>Sacoglossa</taxon>
        <taxon>Placobranchoidea</taxon>
        <taxon>Plakobranchidae</taxon>
        <taxon>Elysia</taxon>
    </lineage>
</organism>
<dbReference type="AlphaFoldDB" id="A0AAE0Y5K1"/>
<dbReference type="Proteomes" id="UP001283361">
    <property type="component" value="Unassembled WGS sequence"/>
</dbReference>
<proteinExistence type="predicted"/>
<dbReference type="EMBL" id="JAWDGP010006976">
    <property type="protein sequence ID" value="KAK3732291.1"/>
    <property type="molecule type" value="Genomic_DNA"/>
</dbReference>
<reference evidence="1" key="1">
    <citation type="journal article" date="2023" name="G3 (Bethesda)">
        <title>A reference genome for the long-term kleptoplast-retaining sea slug Elysia crispata morphotype clarki.</title>
        <authorList>
            <person name="Eastman K.E."/>
            <person name="Pendleton A.L."/>
            <person name="Shaikh M.A."/>
            <person name="Suttiyut T."/>
            <person name="Ogas R."/>
            <person name="Tomko P."/>
            <person name="Gavelis G."/>
            <person name="Widhalm J.R."/>
            <person name="Wisecaver J.H."/>
        </authorList>
    </citation>
    <scope>NUCLEOTIDE SEQUENCE</scope>
    <source>
        <strain evidence="1">ECLA1</strain>
    </source>
</reference>
<protein>
    <submittedName>
        <fullName evidence="1">Uncharacterized protein</fullName>
    </submittedName>
</protein>